<dbReference type="Pfam" id="PF02463">
    <property type="entry name" value="SMC_N"/>
    <property type="match status" value="1"/>
</dbReference>
<feature type="region of interest" description="Disordered" evidence="8">
    <location>
        <begin position="920"/>
        <end position="953"/>
    </location>
</feature>
<reference evidence="10" key="1">
    <citation type="submission" date="2017-08" db="EMBL/GenBank/DDBJ databases">
        <authorList>
            <person name="Imhoff J.F."/>
            <person name="Rahn T."/>
            <person name="Kuenzel S."/>
            <person name="Neulinger S.C."/>
        </authorList>
    </citation>
    <scope>NUCLEOTIDE SEQUENCE</scope>
    <source>
        <strain evidence="10">DSM 9154</strain>
    </source>
</reference>
<evidence type="ECO:0000256" key="7">
    <source>
        <dbReference type="HAMAP-Rule" id="MF_01894"/>
    </source>
</evidence>
<feature type="region of interest" description="Disordered" evidence="8">
    <location>
        <begin position="351"/>
        <end position="398"/>
    </location>
</feature>
<reference evidence="10" key="2">
    <citation type="journal article" date="2020" name="Microorganisms">
        <title>Osmotic Adaptation and Compatible Solute Biosynthesis of Phototrophic Bacteria as Revealed from Genome Analyses.</title>
        <authorList>
            <person name="Imhoff J.F."/>
            <person name="Rahn T."/>
            <person name="Kunzel S."/>
            <person name="Keller A."/>
            <person name="Neulinger S.C."/>
        </authorList>
    </citation>
    <scope>NUCLEOTIDE SEQUENCE</scope>
    <source>
        <strain evidence="10">DSM 9154</strain>
    </source>
</reference>
<dbReference type="SMART" id="SM00968">
    <property type="entry name" value="SMC_hinge"/>
    <property type="match status" value="1"/>
</dbReference>
<organism evidence="10 11">
    <name type="scientific">Rhodovibrio salinarum</name>
    <dbReference type="NCBI Taxonomy" id="1087"/>
    <lineage>
        <taxon>Bacteria</taxon>
        <taxon>Pseudomonadati</taxon>
        <taxon>Pseudomonadota</taxon>
        <taxon>Alphaproteobacteria</taxon>
        <taxon>Rhodospirillales</taxon>
        <taxon>Rhodovibrionaceae</taxon>
        <taxon>Rhodovibrio</taxon>
    </lineage>
</organism>
<feature type="compositionally biased region" description="Low complexity" evidence="8">
    <location>
        <begin position="655"/>
        <end position="670"/>
    </location>
</feature>
<dbReference type="GO" id="GO:0007062">
    <property type="term" value="P:sister chromatid cohesion"/>
    <property type="evidence" value="ECO:0007669"/>
    <property type="project" value="InterPro"/>
</dbReference>
<dbReference type="GO" id="GO:0007059">
    <property type="term" value="P:chromosome segregation"/>
    <property type="evidence" value="ECO:0007669"/>
    <property type="project" value="UniProtKB-UniRule"/>
</dbReference>
<feature type="compositionally biased region" description="Basic and acidic residues" evidence="8">
    <location>
        <begin position="322"/>
        <end position="339"/>
    </location>
</feature>
<dbReference type="GO" id="GO:0016887">
    <property type="term" value="F:ATP hydrolysis activity"/>
    <property type="evidence" value="ECO:0007669"/>
    <property type="project" value="InterPro"/>
</dbReference>
<evidence type="ECO:0000256" key="8">
    <source>
        <dbReference type="SAM" id="MobiDB-lite"/>
    </source>
</evidence>
<feature type="compositionally biased region" description="Basic and acidic residues" evidence="8">
    <location>
        <begin position="826"/>
        <end position="837"/>
    </location>
</feature>
<evidence type="ECO:0000313" key="10">
    <source>
        <dbReference type="EMBL" id="MBK1698969.1"/>
    </source>
</evidence>
<evidence type="ECO:0000256" key="3">
    <source>
        <dbReference type="ARBA" id="ARBA00022741"/>
    </source>
</evidence>
<dbReference type="GO" id="GO:0003677">
    <property type="term" value="F:DNA binding"/>
    <property type="evidence" value="ECO:0007669"/>
    <property type="project" value="UniProtKB-UniRule"/>
</dbReference>
<evidence type="ECO:0000313" key="11">
    <source>
        <dbReference type="Proteomes" id="UP000778970"/>
    </source>
</evidence>
<comment type="subunit">
    <text evidence="7">Homodimer.</text>
</comment>
<dbReference type="HAMAP" id="MF_01894">
    <property type="entry name" value="Smc_prok"/>
    <property type="match status" value="1"/>
</dbReference>
<comment type="caution">
    <text evidence="10">The sequence shown here is derived from an EMBL/GenBank/DDBJ whole genome shotgun (WGS) entry which is preliminary data.</text>
</comment>
<comment type="domain">
    <text evidence="7">Contains large globular domains required for ATP hydrolysis at each terminus and a third globular domain forming a flexible hinge near the middle of the molecule. These domains are separated by coiled-coil structures.</text>
</comment>
<dbReference type="GO" id="GO:0030261">
    <property type="term" value="P:chromosome condensation"/>
    <property type="evidence" value="ECO:0007669"/>
    <property type="project" value="InterPro"/>
</dbReference>
<evidence type="ECO:0000256" key="2">
    <source>
        <dbReference type="ARBA" id="ARBA00022490"/>
    </source>
</evidence>
<feature type="compositionally biased region" description="Basic and acidic residues" evidence="8">
    <location>
        <begin position="684"/>
        <end position="700"/>
    </location>
</feature>
<dbReference type="InterPro" id="IPR024704">
    <property type="entry name" value="SMC"/>
</dbReference>
<comment type="similarity">
    <text evidence="7">Belongs to the SMC family.</text>
</comment>
<sequence length="1154" mass="128626">MQFNRLRLKGFKSFVDPTELVVERGMTGIVGPNGCGKSNLVEALRWVMGETSAKRMRGGEMDDVIFAGSQRRPAHNIAEVAVHLDNADRTAPAQFNDLDELDIVRRIEREKGSTYRVNGKETRARDVQLLFADQATGAGSTALVSQGRIGAIINAKPSDRRSLLEEAAGISGLHSRRHEAELRLKAAESNLERLDDVIQTLEQQQQQLQKQVRQAKRYRNLSERIRRTEALLLHLDHLRAKDALASAKERLHQAENKVAELTEAASQRATEQAEAQNALPDLRQAEAEASAELQRLSLAKQQLEQEERQVEQTRKQAQARLDQTDADKRRAEDQARDADNAVARLEQERTELRQASAGEQEARDAAERERQQAQETAQQRDSELSELNQQVAADEAQARNLDKRVDELARRLDKLKRQRTETQQQIDKLTAEDSGDGHEAERARQRVEQAEQALTDAQAEAETADQTLSTAREREREAREALQTADAARNKLQAEIDALAGVVERGDTDSWTPVIDSIRARKGYEAALGAALGDDLDAPEDGDAPVHWLELPPLDDAPALPAGVTALSDVVRAPHSLGRRLSQVGVVADRTEGARLQPKLAPGQRLVSSEGDLWRWDGFVAGAEAPTAAAQRLEQQNRLSELRGEMPDKQHALDQAQEAYDAAKQAAQQAAEHEKAARQAVGEAQRELDTARKEQARLEKAAAATESRLASLRESAERQDTEISEVEEQLTQARQEKAELPDVQHARQKVNELRATLAEARSELSQKQSAVERLDREADQRARRLEAIDREVASWQERAQAGRQHLEDLEARRTEATQELEQLAAKPEELRAKREALSDSIEAAEQKRQAAADALAQGERRQSEADRALKDAEKQLGEAREQRVRAESQVEQAQANYDQIVERIEQRLHLHPDRALEAAEMDPSAELPERDEVESQLQRLTRERDNIGPVNLRAEQEEQELQERIDGMQSEREDLTNAIARLRSGIASLNKEGRERLLAAFEQVNGHFTDLFTRLFGGGQAQLSLTQTEDPLEAGLEIYASPPGKKLQVMSLLSGGEQALTALALLFAVFLVNPAPICVLDEVDAPLDDANVDRFCTLVEELAKSGKTRFLVITHHRMTMARMDRLFGVTMSERGVSQLVSVDLQAAEELRESA</sequence>
<dbReference type="RefSeq" id="WP_027287712.1">
    <property type="nucleotide sequence ID" value="NZ_NRRE01000032.1"/>
</dbReference>
<dbReference type="GO" id="GO:0005694">
    <property type="term" value="C:chromosome"/>
    <property type="evidence" value="ECO:0007669"/>
    <property type="project" value="InterPro"/>
</dbReference>
<protein>
    <recommendedName>
        <fullName evidence="7">Chromosome partition protein Smc</fullName>
    </recommendedName>
</protein>
<comment type="subcellular location">
    <subcellularLocation>
        <location evidence="1 7">Cytoplasm</location>
    </subcellularLocation>
</comment>
<feature type="domain" description="SMC hinge" evidence="9">
    <location>
        <begin position="508"/>
        <end position="597"/>
    </location>
</feature>
<name>A0A934V2X2_9PROT</name>
<feature type="region of interest" description="Disordered" evidence="8">
    <location>
        <begin position="307"/>
        <end position="339"/>
    </location>
</feature>
<feature type="region of interest" description="Disordered" evidence="8">
    <location>
        <begin position="416"/>
        <end position="484"/>
    </location>
</feature>
<evidence type="ECO:0000259" key="9">
    <source>
        <dbReference type="SMART" id="SM00968"/>
    </source>
</evidence>
<dbReference type="SUPFAM" id="SSF75553">
    <property type="entry name" value="Smc hinge domain"/>
    <property type="match status" value="1"/>
</dbReference>
<keyword evidence="4 7" id="KW-0067">ATP-binding</keyword>
<dbReference type="GO" id="GO:0006260">
    <property type="term" value="P:DNA replication"/>
    <property type="evidence" value="ECO:0007669"/>
    <property type="project" value="UniProtKB-UniRule"/>
</dbReference>
<dbReference type="PANTHER" id="PTHR43977">
    <property type="entry name" value="STRUCTURAL MAINTENANCE OF CHROMOSOMES PROTEIN 3"/>
    <property type="match status" value="1"/>
</dbReference>
<proteinExistence type="inferred from homology"/>
<comment type="function">
    <text evidence="7">Required for chromosome condensation and partitioning.</text>
</comment>
<feature type="compositionally biased region" description="Basic and acidic residues" evidence="8">
    <location>
        <begin position="429"/>
        <end position="449"/>
    </location>
</feature>
<dbReference type="InterPro" id="IPR036277">
    <property type="entry name" value="SMC_hinge_sf"/>
</dbReference>
<dbReference type="SUPFAM" id="SSF52540">
    <property type="entry name" value="P-loop containing nucleoside triphosphate hydrolases"/>
    <property type="match status" value="2"/>
</dbReference>
<dbReference type="InterPro" id="IPR027417">
    <property type="entry name" value="P-loop_NTPase"/>
</dbReference>
<evidence type="ECO:0000256" key="4">
    <source>
        <dbReference type="ARBA" id="ARBA00022840"/>
    </source>
</evidence>
<dbReference type="GO" id="GO:0005737">
    <property type="term" value="C:cytoplasm"/>
    <property type="evidence" value="ECO:0007669"/>
    <property type="project" value="UniProtKB-SubCell"/>
</dbReference>
<gene>
    <name evidence="7 10" type="primary">smc</name>
    <name evidence="10" type="ORF">CKO21_17135</name>
</gene>
<feature type="binding site" evidence="7">
    <location>
        <begin position="32"/>
        <end position="39"/>
    </location>
    <ligand>
        <name>ATP</name>
        <dbReference type="ChEBI" id="CHEBI:30616"/>
    </ligand>
</feature>
<keyword evidence="5 7" id="KW-0175">Coiled coil</keyword>
<evidence type="ECO:0000256" key="5">
    <source>
        <dbReference type="ARBA" id="ARBA00023054"/>
    </source>
</evidence>
<dbReference type="SUPFAM" id="SSF57997">
    <property type="entry name" value="Tropomyosin"/>
    <property type="match status" value="1"/>
</dbReference>
<keyword evidence="11" id="KW-1185">Reference proteome</keyword>
<dbReference type="InterPro" id="IPR003395">
    <property type="entry name" value="RecF/RecN/SMC_N"/>
</dbReference>
<keyword evidence="2 7" id="KW-0963">Cytoplasm</keyword>
<dbReference type="InterPro" id="IPR010935">
    <property type="entry name" value="SMC_hinge"/>
</dbReference>
<keyword evidence="6 7" id="KW-0238">DNA-binding</keyword>
<evidence type="ECO:0000256" key="1">
    <source>
        <dbReference type="ARBA" id="ARBA00004496"/>
    </source>
</evidence>
<dbReference type="FunFam" id="3.40.50.300:FF:000901">
    <property type="entry name" value="Chromosome partition protein Smc"/>
    <property type="match status" value="1"/>
</dbReference>
<keyword evidence="3 7" id="KW-0547">Nucleotide-binding</keyword>
<dbReference type="GO" id="GO:0005524">
    <property type="term" value="F:ATP binding"/>
    <property type="evidence" value="ECO:0007669"/>
    <property type="project" value="UniProtKB-UniRule"/>
</dbReference>
<dbReference type="AlphaFoldDB" id="A0A934V2X2"/>
<feature type="compositionally biased region" description="Basic and acidic residues" evidence="8">
    <location>
        <begin position="471"/>
        <end position="480"/>
    </location>
</feature>
<dbReference type="EMBL" id="NRRE01000032">
    <property type="protein sequence ID" value="MBK1698969.1"/>
    <property type="molecule type" value="Genomic_DNA"/>
</dbReference>
<dbReference type="NCBIfam" id="TIGR02168">
    <property type="entry name" value="SMC_prok_B"/>
    <property type="match status" value="1"/>
</dbReference>
<feature type="region of interest" description="Disordered" evidence="8">
    <location>
        <begin position="649"/>
        <end position="728"/>
    </location>
</feature>
<feature type="compositionally biased region" description="Basic and acidic residues" evidence="8">
    <location>
        <begin position="360"/>
        <end position="383"/>
    </location>
</feature>
<dbReference type="Gene3D" id="3.40.50.300">
    <property type="entry name" value="P-loop containing nucleotide triphosphate hydrolases"/>
    <property type="match status" value="2"/>
</dbReference>
<dbReference type="Proteomes" id="UP000778970">
    <property type="component" value="Unassembled WGS sequence"/>
</dbReference>
<dbReference type="PIRSF" id="PIRSF005719">
    <property type="entry name" value="SMC"/>
    <property type="match status" value="1"/>
</dbReference>
<evidence type="ECO:0000256" key="6">
    <source>
        <dbReference type="ARBA" id="ARBA00023125"/>
    </source>
</evidence>
<feature type="compositionally biased region" description="Basic and acidic residues" evidence="8">
    <location>
        <begin position="858"/>
        <end position="868"/>
    </location>
</feature>
<accession>A0A934V2X2</accession>
<feature type="region of interest" description="Disordered" evidence="8">
    <location>
        <begin position="821"/>
        <end position="868"/>
    </location>
</feature>
<dbReference type="InterPro" id="IPR011890">
    <property type="entry name" value="SMC_prok"/>
</dbReference>